<dbReference type="InterPro" id="IPR036047">
    <property type="entry name" value="F-box-like_dom_sf"/>
</dbReference>
<dbReference type="InterPro" id="IPR015943">
    <property type="entry name" value="WD40/YVTN_repeat-like_dom_sf"/>
</dbReference>
<accession>A0A4Y7LGN2</accession>
<evidence type="ECO:0000256" key="1">
    <source>
        <dbReference type="PROSITE-ProRule" id="PRU00221"/>
    </source>
</evidence>
<dbReference type="Gramene" id="RZC83315">
    <property type="protein sequence ID" value="RZC83315"/>
    <property type="gene ID" value="C5167_046097"/>
</dbReference>
<sequence>MAFECLRETGNLSSNLVDCVQDPWDEEVAPVQFPTYNELKKGDSNSNSGKEEAQIVPVSNSDSGSQNQALVRSADNSISDHCPTIIDLPAALVSEILLWLDAKELGIISCVSTLLQKLAADHQGWKNFYAERWGLPLGPISLDSAPVQKEKSWKDLFVDREFRSNAFMGRFSTDVLYGHTEAVRSVFLLSSANIILTAGYDCIIRIWGIEDGLLISSSRPLGCTIRAVTADADLLVAGGTDGFLQCWKAVEGLRHLFDITGSQNQSSEFRLWEHVGPVTCVALDEARIYSGSWDMTVRVWDRSLMKCLKVLRHSDWVWSLVPRGGTVASTAGAVVYVWDIDTGDLDAAIQNPHVGDTCSLARNQTGDVFFTGGEDGGIKMFEMKNDGEEKRFDQIASWGQHSSKVHSLAFEFPWLVSASSDGKVSLRDVRKLFRSSKARKFSKAKPKAAASQGMEVPRMLHGFKRNIFSVDIGADRIVCGGDEGIVRVWNFSQALEIDRRVQALRSVRLENRMRRKKAQIEMNNKGARNAHCSAKKSQINGNGGGVLYSRGGASAKLKA</sequence>
<organism evidence="4 5">
    <name type="scientific">Papaver somniferum</name>
    <name type="common">Opium poppy</name>
    <dbReference type="NCBI Taxonomy" id="3469"/>
    <lineage>
        <taxon>Eukaryota</taxon>
        <taxon>Viridiplantae</taxon>
        <taxon>Streptophyta</taxon>
        <taxon>Embryophyta</taxon>
        <taxon>Tracheophyta</taxon>
        <taxon>Spermatophyta</taxon>
        <taxon>Magnoliopsida</taxon>
        <taxon>Ranunculales</taxon>
        <taxon>Papaveraceae</taxon>
        <taxon>Papaveroideae</taxon>
        <taxon>Papaver</taxon>
    </lineage>
</organism>
<dbReference type="InterPro" id="IPR001680">
    <property type="entry name" value="WD40_rpt"/>
</dbReference>
<dbReference type="Pfam" id="PF00646">
    <property type="entry name" value="F-box"/>
    <property type="match status" value="1"/>
</dbReference>
<dbReference type="SUPFAM" id="SSF81383">
    <property type="entry name" value="F-box domain"/>
    <property type="match status" value="1"/>
</dbReference>
<keyword evidence="5" id="KW-1185">Reference proteome</keyword>
<dbReference type="Gene3D" id="2.130.10.10">
    <property type="entry name" value="YVTN repeat-like/Quinoprotein amine dehydrogenase"/>
    <property type="match status" value="2"/>
</dbReference>
<feature type="region of interest" description="Disordered" evidence="2">
    <location>
        <begin position="36"/>
        <end position="72"/>
    </location>
</feature>
<protein>
    <recommendedName>
        <fullName evidence="3">F-box domain-containing protein</fullName>
    </recommendedName>
</protein>
<dbReference type="SUPFAM" id="SSF50978">
    <property type="entry name" value="WD40 repeat-like"/>
    <property type="match status" value="1"/>
</dbReference>
<feature type="repeat" description="WD" evidence="1">
    <location>
        <begin position="176"/>
        <end position="217"/>
    </location>
</feature>
<dbReference type="OMA" id="FRVWEHE"/>
<evidence type="ECO:0000313" key="5">
    <source>
        <dbReference type="Proteomes" id="UP000316621"/>
    </source>
</evidence>
<feature type="compositionally biased region" description="Polar residues" evidence="2">
    <location>
        <begin position="57"/>
        <end position="72"/>
    </location>
</feature>
<dbReference type="PANTHER" id="PTHR19855">
    <property type="entry name" value="WD40 REPEAT PROTEIN 12, 37"/>
    <property type="match status" value="1"/>
</dbReference>
<keyword evidence="1" id="KW-0853">WD repeat</keyword>
<dbReference type="Gene3D" id="1.20.1280.50">
    <property type="match status" value="1"/>
</dbReference>
<feature type="domain" description="F-box" evidence="3">
    <location>
        <begin position="82"/>
        <end position="128"/>
    </location>
</feature>
<dbReference type="OrthoDB" id="190105at2759"/>
<dbReference type="STRING" id="3469.A0A4Y7LGN2"/>
<reference evidence="4 5" key="1">
    <citation type="journal article" date="2018" name="Science">
        <title>The opium poppy genome and morphinan production.</title>
        <authorList>
            <person name="Guo L."/>
            <person name="Winzer T."/>
            <person name="Yang X."/>
            <person name="Li Y."/>
            <person name="Ning Z."/>
            <person name="He Z."/>
            <person name="Teodor R."/>
            <person name="Lu Y."/>
            <person name="Bowser T.A."/>
            <person name="Graham I.A."/>
            <person name="Ye K."/>
        </authorList>
    </citation>
    <scope>NUCLEOTIDE SEQUENCE [LARGE SCALE GENOMIC DNA]</scope>
    <source>
        <strain evidence="5">cv. HN1</strain>
        <tissue evidence="4">Leaves</tissue>
    </source>
</reference>
<dbReference type="InterPro" id="IPR036322">
    <property type="entry name" value="WD40_repeat_dom_sf"/>
</dbReference>
<dbReference type="PROSITE" id="PS50181">
    <property type="entry name" value="FBOX"/>
    <property type="match status" value="1"/>
</dbReference>
<dbReference type="PANTHER" id="PTHR19855:SF19">
    <property type="entry name" value="OS04G0619700 PROTEIN"/>
    <property type="match status" value="1"/>
</dbReference>
<dbReference type="AlphaFoldDB" id="A0A4Y7LGN2"/>
<evidence type="ECO:0000259" key="3">
    <source>
        <dbReference type="PROSITE" id="PS50181"/>
    </source>
</evidence>
<feature type="repeat" description="WD" evidence="1">
    <location>
        <begin position="271"/>
        <end position="301"/>
    </location>
</feature>
<name>A0A4Y7LGN2_PAPSO</name>
<dbReference type="SMART" id="SM00320">
    <property type="entry name" value="WD40"/>
    <property type="match status" value="7"/>
</dbReference>
<proteinExistence type="predicted"/>
<dbReference type="EMBL" id="CM010725">
    <property type="protein sequence ID" value="RZC83315.1"/>
    <property type="molecule type" value="Genomic_DNA"/>
</dbReference>
<dbReference type="PROSITE" id="PS50294">
    <property type="entry name" value="WD_REPEATS_REGION"/>
    <property type="match status" value="1"/>
</dbReference>
<feature type="compositionally biased region" description="Basic and acidic residues" evidence="2">
    <location>
        <begin position="38"/>
        <end position="53"/>
    </location>
</feature>
<evidence type="ECO:0000313" key="4">
    <source>
        <dbReference type="EMBL" id="RZC83315.1"/>
    </source>
</evidence>
<gene>
    <name evidence="4" type="ORF">C5167_046097</name>
</gene>
<dbReference type="Pfam" id="PF00400">
    <property type="entry name" value="WD40"/>
    <property type="match status" value="3"/>
</dbReference>
<dbReference type="InterPro" id="IPR001810">
    <property type="entry name" value="F-box_dom"/>
</dbReference>
<dbReference type="Proteomes" id="UP000316621">
    <property type="component" value="Chromosome 11"/>
</dbReference>
<evidence type="ECO:0000256" key="2">
    <source>
        <dbReference type="SAM" id="MobiDB-lite"/>
    </source>
</evidence>
<dbReference type="PROSITE" id="PS50082">
    <property type="entry name" value="WD_REPEATS_2"/>
    <property type="match status" value="2"/>
</dbReference>